<organism evidence="3 4">
    <name type="scientific">Ancylostoma ceylanicum</name>
    <dbReference type="NCBI Taxonomy" id="53326"/>
    <lineage>
        <taxon>Eukaryota</taxon>
        <taxon>Metazoa</taxon>
        <taxon>Ecdysozoa</taxon>
        <taxon>Nematoda</taxon>
        <taxon>Chromadorea</taxon>
        <taxon>Rhabditida</taxon>
        <taxon>Rhabditina</taxon>
        <taxon>Rhabditomorpha</taxon>
        <taxon>Strongyloidea</taxon>
        <taxon>Ancylostomatidae</taxon>
        <taxon>Ancylostomatinae</taxon>
        <taxon>Ancylostoma</taxon>
    </lineage>
</organism>
<evidence type="ECO:0000313" key="4">
    <source>
        <dbReference type="Proteomes" id="UP000024635"/>
    </source>
</evidence>
<feature type="signal peptide" evidence="2">
    <location>
        <begin position="1"/>
        <end position="16"/>
    </location>
</feature>
<evidence type="ECO:0008006" key="5">
    <source>
        <dbReference type="Google" id="ProtNLM"/>
    </source>
</evidence>
<protein>
    <recommendedName>
        <fullName evidence="5">Secreted protein</fullName>
    </recommendedName>
</protein>
<dbReference type="EMBL" id="JARK01001404">
    <property type="protein sequence ID" value="EYC08033.1"/>
    <property type="molecule type" value="Genomic_DNA"/>
</dbReference>
<evidence type="ECO:0000256" key="2">
    <source>
        <dbReference type="SAM" id="SignalP"/>
    </source>
</evidence>
<comment type="caution">
    <text evidence="3">The sequence shown here is derived from an EMBL/GenBank/DDBJ whole genome shotgun (WGS) entry which is preliminary data.</text>
</comment>
<dbReference type="Proteomes" id="UP000024635">
    <property type="component" value="Unassembled WGS sequence"/>
</dbReference>
<feature type="region of interest" description="Disordered" evidence="1">
    <location>
        <begin position="49"/>
        <end position="70"/>
    </location>
</feature>
<dbReference type="AlphaFoldDB" id="A0A016U0C5"/>
<evidence type="ECO:0000313" key="3">
    <source>
        <dbReference type="EMBL" id="EYC08033.1"/>
    </source>
</evidence>
<keyword evidence="2" id="KW-0732">Signal</keyword>
<name>A0A016U0C5_9BILA</name>
<keyword evidence="4" id="KW-1185">Reference proteome</keyword>
<feature type="chain" id="PRO_5001491718" description="Secreted protein" evidence="2">
    <location>
        <begin position="17"/>
        <end position="70"/>
    </location>
</feature>
<accession>A0A016U0C5</accession>
<evidence type="ECO:0000256" key="1">
    <source>
        <dbReference type="SAM" id="MobiDB-lite"/>
    </source>
</evidence>
<sequence length="70" mass="8006">MFLCIVFMCFAVRSLRLRTVILGPAPSLYKERRQRSELSVHFCRVQSRFDQTPPRDDARAGASGGFEEAQ</sequence>
<gene>
    <name evidence="3" type="primary">Acey_s0068.g261</name>
    <name evidence="3" type="ORF">Y032_0068g261</name>
</gene>
<proteinExistence type="predicted"/>
<reference evidence="4" key="1">
    <citation type="journal article" date="2015" name="Nat. Genet.">
        <title>The genome and transcriptome of the zoonotic hookworm Ancylostoma ceylanicum identify infection-specific gene families.</title>
        <authorList>
            <person name="Schwarz E.M."/>
            <person name="Hu Y."/>
            <person name="Antoshechkin I."/>
            <person name="Miller M.M."/>
            <person name="Sternberg P.W."/>
            <person name="Aroian R.V."/>
        </authorList>
    </citation>
    <scope>NUCLEOTIDE SEQUENCE</scope>
    <source>
        <strain evidence="4">HY135</strain>
    </source>
</reference>